<gene>
    <name evidence="4" type="ORF">HZU75_00805</name>
</gene>
<dbReference type="PANTHER" id="PTHR43673">
    <property type="entry name" value="NAD(P)H NITROREDUCTASE YDGI-RELATED"/>
    <property type="match status" value="1"/>
</dbReference>
<dbReference type="RefSeq" id="WP_180307337.1">
    <property type="nucleotide sequence ID" value="NZ_CP058952.1"/>
</dbReference>
<proteinExistence type="inferred from homology"/>
<comment type="similarity">
    <text evidence="1">Belongs to the nitroreductase family.</text>
</comment>
<dbReference type="AlphaFoldDB" id="A0A7D5V7Z9"/>
<evidence type="ECO:0000259" key="3">
    <source>
        <dbReference type="Pfam" id="PF00881"/>
    </source>
</evidence>
<dbReference type="Proteomes" id="UP000510822">
    <property type="component" value="Chromosome"/>
</dbReference>
<dbReference type="SUPFAM" id="SSF55469">
    <property type="entry name" value="FMN-dependent nitroreductase-like"/>
    <property type="match status" value="1"/>
</dbReference>
<dbReference type="EMBL" id="CP058952">
    <property type="protein sequence ID" value="QLI80192.1"/>
    <property type="molecule type" value="Genomic_DNA"/>
</dbReference>
<dbReference type="Pfam" id="PF00881">
    <property type="entry name" value="Nitroreductase"/>
    <property type="match status" value="1"/>
</dbReference>
<evidence type="ECO:0000256" key="2">
    <source>
        <dbReference type="ARBA" id="ARBA00023002"/>
    </source>
</evidence>
<organism evidence="4 5">
    <name type="scientific">Chitinibacter fontanus</name>
    <dbReference type="NCBI Taxonomy" id="1737446"/>
    <lineage>
        <taxon>Bacteria</taxon>
        <taxon>Pseudomonadati</taxon>
        <taxon>Pseudomonadota</taxon>
        <taxon>Betaproteobacteria</taxon>
        <taxon>Neisseriales</taxon>
        <taxon>Chitinibacteraceae</taxon>
        <taxon>Chitinibacter</taxon>
    </lineage>
</organism>
<dbReference type="InterPro" id="IPR029479">
    <property type="entry name" value="Nitroreductase"/>
</dbReference>
<evidence type="ECO:0000313" key="5">
    <source>
        <dbReference type="Proteomes" id="UP000510822"/>
    </source>
</evidence>
<evidence type="ECO:0000256" key="1">
    <source>
        <dbReference type="ARBA" id="ARBA00007118"/>
    </source>
</evidence>
<dbReference type="PANTHER" id="PTHR43673:SF12">
    <property type="entry name" value="PROTEIN DRGA"/>
    <property type="match status" value="1"/>
</dbReference>
<keyword evidence="2" id="KW-0560">Oxidoreductase</keyword>
<dbReference type="InterPro" id="IPR000415">
    <property type="entry name" value="Nitroreductase-like"/>
</dbReference>
<feature type="domain" description="Nitroreductase" evidence="3">
    <location>
        <begin position="8"/>
        <end position="181"/>
    </location>
</feature>
<keyword evidence="5" id="KW-1185">Reference proteome</keyword>
<reference evidence="4 5" key="1">
    <citation type="journal article" date="2016" name="Int. J. Syst. Evol. Microbiol.">
        <title>Chitinibacter fontanus sp. nov., isolated from a spring.</title>
        <authorList>
            <person name="Sheu S.Y."/>
            <person name="Li Y.S."/>
            <person name="Young C.C."/>
            <person name="Chen W.M."/>
        </authorList>
    </citation>
    <scope>NUCLEOTIDE SEQUENCE [LARGE SCALE GENOMIC DNA]</scope>
    <source>
        <strain evidence="4 5">STM-7</strain>
    </source>
</reference>
<accession>A0A7D5V7Z9</accession>
<sequence>MSIKILLEQRFSCNYFAPGQDLSLAQINELIRLATLAPSAYNGQNWRFIAVHSPKAKQQLQALAYGQEKIGAAAVTIVICGRLDLHTQLADTLASSVSAGILSQELLSTMVHHATEGYHNQPQRQRDEAIRSASLAAMSLMLAAQEFGLASCPMIGFDAEGVSEYLALSNNEIPVMLVTIGQAASNNWPQKPRKPVHEVLSFA</sequence>
<dbReference type="KEGG" id="cfon:HZU75_00805"/>
<evidence type="ECO:0000313" key="4">
    <source>
        <dbReference type="EMBL" id="QLI80192.1"/>
    </source>
</evidence>
<dbReference type="Gene3D" id="3.40.109.10">
    <property type="entry name" value="NADH Oxidase"/>
    <property type="match status" value="1"/>
</dbReference>
<name>A0A7D5V7Z9_9NEIS</name>
<protein>
    <submittedName>
        <fullName evidence="4">Nitroreductase family protein</fullName>
    </submittedName>
</protein>
<dbReference type="GO" id="GO:0016491">
    <property type="term" value="F:oxidoreductase activity"/>
    <property type="evidence" value="ECO:0007669"/>
    <property type="project" value="UniProtKB-KW"/>
</dbReference>